<dbReference type="PANTHER" id="PTHR22775:SF3">
    <property type="entry name" value="SORTING NEXIN-13"/>
    <property type="match status" value="1"/>
</dbReference>
<dbReference type="Proteomes" id="UP000070544">
    <property type="component" value="Unassembled WGS sequence"/>
</dbReference>
<dbReference type="EMBL" id="KQ965797">
    <property type="protein sequence ID" value="KXS11723.1"/>
    <property type="molecule type" value="Genomic_DNA"/>
</dbReference>
<dbReference type="Gene3D" id="1.20.5.110">
    <property type="match status" value="1"/>
</dbReference>
<protein>
    <recommendedName>
        <fullName evidence="6">Phox-like protein</fullName>
    </recommendedName>
</protein>
<evidence type="ECO:0000256" key="1">
    <source>
        <dbReference type="SAM" id="MobiDB-lite"/>
    </source>
</evidence>
<keyword evidence="5" id="KW-1185">Reference proteome</keyword>
<dbReference type="InterPro" id="IPR000727">
    <property type="entry name" value="T_SNARE_dom"/>
</dbReference>
<evidence type="ECO:0000259" key="3">
    <source>
        <dbReference type="PROSITE" id="PS50195"/>
    </source>
</evidence>
<proteinExistence type="predicted"/>
<dbReference type="GO" id="GO:0035091">
    <property type="term" value="F:phosphatidylinositol binding"/>
    <property type="evidence" value="ECO:0007669"/>
    <property type="project" value="InterPro"/>
</dbReference>
<feature type="domain" description="PX" evidence="3">
    <location>
        <begin position="1"/>
        <end position="136"/>
    </location>
</feature>
<dbReference type="AlphaFoldDB" id="A0A139A5T4"/>
<dbReference type="Pfam" id="PF00787">
    <property type="entry name" value="PX"/>
    <property type="match status" value="1"/>
</dbReference>
<dbReference type="OrthoDB" id="428895at2759"/>
<evidence type="ECO:0000259" key="2">
    <source>
        <dbReference type="PROSITE" id="PS50192"/>
    </source>
</evidence>
<feature type="region of interest" description="Disordered" evidence="1">
    <location>
        <begin position="313"/>
        <end position="366"/>
    </location>
</feature>
<evidence type="ECO:0000313" key="4">
    <source>
        <dbReference type="EMBL" id="KXS11723.1"/>
    </source>
</evidence>
<feature type="compositionally biased region" description="Polar residues" evidence="1">
    <location>
        <begin position="315"/>
        <end position="331"/>
    </location>
</feature>
<dbReference type="OMA" id="QASVRSW"/>
<feature type="domain" description="T-SNARE coiled-coil homology" evidence="2">
    <location>
        <begin position="380"/>
        <end position="442"/>
    </location>
</feature>
<dbReference type="SMART" id="SM00312">
    <property type="entry name" value="PX"/>
    <property type="match status" value="1"/>
</dbReference>
<dbReference type="PANTHER" id="PTHR22775">
    <property type="entry name" value="SORTING NEXIN"/>
    <property type="match status" value="1"/>
</dbReference>
<reference evidence="4 5" key="1">
    <citation type="journal article" date="2015" name="Genome Biol. Evol.">
        <title>Phylogenomic analyses indicate that early fungi evolved digesting cell walls of algal ancestors of land plants.</title>
        <authorList>
            <person name="Chang Y."/>
            <person name="Wang S."/>
            <person name="Sekimoto S."/>
            <person name="Aerts A.L."/>
            <person name="Choi C."/>
            <person name="Clum A."/>
            <person name="LaButti K.M."/>
            <person name="Lindquist E.A."/>
            <person name="Yee Ngan C."/>
            <person name="Ohm R.A."/>
            <person name="Salamov A.A."/>
            <person name="Grigoriev I.V."/>
            <person name="Spatafora J.W."/>
            <person name="Berbee M.L."/>
        </authorList>
    </citation>
    <scope>NUCLEOTIDE SEQUENCE [LARGE SCALE GENOMIC DNA]</scope>
    <source>
        <strain evidence="4 5">JEL478</strain>
    </source>
</reference>
<dbReference type="SUPFAM" id="SSF64268">
    <property type="entry name" value="PX domain"/>
    <property type="match status" value="1"/>
</dbReference>
<evidence type="ECO:0000313" key="5">
    <source>
        <dbReference type="Proteomes" id="UP000070544"/>
    </source>
</evidence>
<dbReference type="SUPFAM" id="SSF58038">
    <property type="entry name" value="SNARE fusion complex"/>
    <property type="match status" value="1"/>
</dbReference>
<dbReference type="PROSITE" id="PS50195">
    <property type="entry name" value="PX"/>
    <property type="match status" value="1"/>
</dbReference>
<dbReference type="InterPro" id="IPR036871">
    <property type="entry name" value="PX_dom_sf"/>
</dbReference>
<dbReference type="STRING" id="1344416.A0A139A5T4"/>
<feature type="compositionally biased region" description="Low complexity" evidence="1">
    <location>
        <begin position="168"/>
        <end position="182"/>
    </location>
</feature>
<dbReference type="SMART" id="SM00397">
    <property type="entry name" value="t_SNARE"/>
    <property type="match status" value="1"/>
</dbReference>
<feature type="region of interest" description="Disordered" evidence="1">
    <location>
        <begin position="256"/>
        <end position="298"/>
    </location>
</feature>
<organism evidence="4 5">
    <name type="scientific">Gonapodya prolifera (strain JEL478)</name>
    <name type="common">Monoblepharis prolifera</name>
    <dbReference type="NCBI Taxonomy" id="1344416"/>
    <lineage>
        <taxon>Eukaryota</taxon>
        <taxon>Fungi</taxon>
        <taxon>Fungi incertae sedis</taxon>
        <taxon>Chytridiomycota</taxon>
        <taxon>Chytridiomycota incertae sedis</taxon>
        <taxon>Monoblepharidomycetes</taxon>
        <taxon>Monoblepharidales</taxon>
        <taxon>Gonapodyaceae</taxon>
        <taxon>Gonapodya</taxon>
    </lineage>
</organism>
<name>A0A139A5T4_GONPJ</name>
<evidence type="ECO:0008006" key="6">
    <source>
        <dbReference type="Google" id="ProtNLM"/>
    </source>
</evidence>
<dbReference type="Gene3D" id="3.30.1520.10">
    <property type="entry name" value="Phox-like domain"/>
    <property type="match status" value="1"/>
</dbReference>
<dbReference type="InterPro" id="IPR001683">
    <property type="entry name" value="PX_dom"/>
</dbReference>
<gene>
    <name evidence="4" type="ORF">M427DRAFT_72628</name>
</gene>
<dbReference type="CDD" id="cd15858">
    <property type="entry name" value="SNARE_VAM7"/>
    <property type="match status" value="1"/>
</dbReference>
<feature type="compositionally biased region" description="Low complexity" evidence="1">
    <location>
        <begin position="149"/>
        <end position="158"/>
    </location>
</feature>
<feature type="region of interest" description="Disordered" evidence="1">
    <location>
        <begin position="144"/>
        <end position="196"/>
    </location>
</feature>
<dbReference type="PROSITE" id="PS50192">
    <property type="entry name" value="T_SNARE"/>
    <property type="match status" value="1"/>
</dbReference>
<feature type="compositionally biased region" description="Polar residues" evidence="1">
    <location>
        <begin position="339"/>
        <end position="350"/>
    </location>
</feature>
<accession>A0A139A5T4</accession>
<sequence>MAALLSSPLSSPVSSVSIPSLSLNPQPRPHHVFHVLVAGPVRSWTVKRRYSDFYALFSRLTSAMPADAPPVPFPPKTANVGQAVSSLLGKSATEDREFLEARRAQLEAWLRAVLATSPAWRDSQEWADFLQIPERAGRTPVSLFAAGQSPSTSSVASTAPPPYPGPPSAVSAPTLSLNTPSPSSAPPPATQSPLDSRAWIDEHDRLRSLAREIRGIAAARPSSGTAGANPSDARAHRLLAAYQTGLDRLEESLKAEQRGMSEGRSATPGADARSGKAGLKSAEPVKPPSTSLSPGEISRRWDLLDTLRSDLPSLTRLSSTGQQTPSTPRQADSTRRAQLLNNSTPSPSASSKRRFGSDAAALETPETRGVATADLVGMQTQAMAAQDTSLAGLAGVVRRQRELAGAIGEELEVHNRLLGEMGGDVERTGGRLKKAGKRLEKIVK</sequence>